<dbReference type="Pfam" id="PF11755">
    <property type="entry name" value="DUF3311"/>
    <property type="match status" value="1"/>
</dbReference>
<dbReference type="AlphaFoldDB" id="A0A9W6VLH8"/>
<protein>
    <recommendedName>
        <fullName evidence="4">DUF3311 domain-containing protein</fullName>
    </recommendedName>
</protein>
<keyword evidence="1" id="KW-0472">Membrane</keyword>
<evidence type="ECO:0008006" key="4">
    <source>
        <dbReference type="Google" id="ProtNLM"/>
    </source>
</evidence>
<evidence type="ECO:0000313" key="3">
    <source>
        <dbReference type="Proteomes" id="UP001165136"/>
    </source>
</evidence>
<organism evidence="2 3">
    <name type="scientific">Amycolatopsis taiwanensis</name>
    <dbReference type="NCBI Taxonomy" id="342230"/>
    <lineage>
        <taxon>Bacteria</taxon>
        <taxon>Bacillati</taxon>
        <taxon>Actinomycetota</taxon>
        <taxon>Actinomycetes</taxon>
        <taxon>Pseudonocardiales</taxon>
        <taxon>Pseudonocardiaceae</taxon>
        <taxon>Amycolatopsis</taxon>
    </lineage>
</organism>
<accession>A0A9W6VLH8</accession>
<name>A0A9W6VLH8_9PSEU</name>
<keyword evidence="1" id="KW-1133">Transmembrane helix</keyword>
<dbReference type="RefSeq" id="WP_285489680.1">
    <property type="nucleotide sequence ID" value="NZ_BSTI01000024.1"/>
</dbReference>
<dbReference type="InterPro" id="IPR021741">
    <property type="entry name" value="DUF3311"/>
</dbReference>
<keyword evidence="3" id="KW-1185">Reference proteome</keyword>
<sequence>MIASDGHSNPAPARRRSYRLLLVVPYLWSVAAIPVINTVHASPLGIPLLLWWALAGVLVTSVCLGVVWRLDRARETVCAEGESR</sequence>
<dbReference type="EMBL" id="BSTI01000024">
    <property type="protein sequence ID" value="GLY70536.1"/>
    <property type="molecule type" value="Genomic_DNA"/>
</dbReference>
<dbReference type="Proteomes" id="UP001165136">
    <property type="component" value="Unassembled WGS sequence"/>
</dbReference>
<proteinExistence type="predicted"/>
<gene>
    <name evidence="2" type="ORF">Atai01_71550</name>
</gene>
<reference evidence="2" key="1">
    <citation type="submission" date="2023-03" db="EMBL/GenBank/DDBJ databases">
        <title>Amycolatopsis taiwanensis NBRC 103393.</title>
        <authorList>
            <person name="Ichikawa N."/>
            <person name="Sato H."/>
            <person name="Tonouchi N."/>
        </authorList>
    </citation>
    <scope>NUCLEOTIDE SEQUENCE</scope>
    <source>
        <strain evidence="2">NBRC 103393</strain>
    </source>
</reference>
<evidence type="ECO:0000256" key="1">
    <source>
        <dbReference type="SAM" id="Phobius"/>
    </source>
</evidence>
<keyword evidence="1" id="KW-0812">Transmembrane</keyword>
<evidence type="ECO:0000313" key="2">
    <source>
        <dbReference type="EMBL" id="GLY70536.1"/>
    </source>
</evidence>
<comment type="caution">
    <text evidence="2">The sequence shown here is derived from an EMBL/GenBank/DDBJ whole genome shotgun (WGS) entry which is preliminary data.</text>
</comment>
<feature type="transmembrane region" description="Helical" evidence="1">
    <location>
        <begin position="49"/>
        <end position="68"/>
    </location>
</feature>
<feature type="transmembrane region" description="Helical" evidence="1">
    <location>
        <begin position="20"/>
        <end position="37"/>
    </location>
</feature>